<dbReference type="InterPro" id="IPR002413">
    <property type="entry name" value="V5_allergen-like"/>
</dbReference>
<accession>T1H9G2</accession>
<dbReference type="SUPFAM" id="SSF55797">
    <property type="entry name" value="PR-1-like"/>
    <property type="match status" value="1"/>
</dbReference>
<reference evidence="1" key="1">
    <citation type="submission" date="2015-05" db="UniProtKB">
        <authorList>
            <consortium name="EnsemblMetazoa"/>
        </authorList>
    </citation>
    <scope>IDENTIFICATION</scope>
</reference>
<protein>
    <submittedName>
        <fullName evidence="1">SCP domain-containing protein</fullName>
    </submittedName>
</protein>
<keyword evidence="2" id="KW-1185">Reference proteome</keyword>
<dbReference type="Gene3D" id="3.40.33.10">
    <property type="entry name" value="CAP"/>
    <property type="match status" value="1"/>
</dbReference>
<dbReference type="Pfam" id="PF00188">
    <property type="entry name" value="CAP"/>
    <property type="match status" value="1"/>
</dbReference>
<dbReference type="PRINTS" id="PR00838">
    <property type="entry name" value="V5ALLERGEN"/>
</dbReference>
<dbReference type="eggNOG" id="KOG3017">
    <property type="taxonomic scope" value="Eukaryota"/>
</dbReference>
<dbReference type="SMART" id="SM00198">
    <property type="entry name" value="SCP"/>
    <property type="match status" value="1"/>
</dbReference>
<dbReference type="HOGENOM" id="CLU_035730_2_1_1"/>
<dbReference type="OMA" id="NTHNILR"/>
<dbReference type="VEuPathDB" id="VectorBase:RPRC000665"/>
<dbReference type="PRINTS" id="PR00837">
    <property type="entry name" value="V5TPXLIKE"/>
</dbReference>
<proteinExistence type="predicted"/>
<dbReference type="SUPFAM" id="SSF57546">
    <property type="entry name" value="Crisp domain-like"/>
    <property type="match status" value="1"/>
</dbReference>
<name>T1H9G2_RHOPR</name>
<evidence type="ECO:0000313" key="1">
    <source>
        <dbReference type="EnsemblMetazoa" id="RPRC000665-PA"/>
    </source>
</evidence>
<dbReference type="PANTHER" id="PTHR10334">
    <property type="entry name" value="CYSTEINE-RICH SECRETORY PROTEIN-RELATED"/>
    <property type="match status" value="1"/>
</dbReference>
<dbReference type="InterPro" id="IPR013871">
    <property type="entry name" value="Cysteine_rich_secretory"/>
</dbReference>
<dbReference type="Gene3D" id="1.10.10.740">
    <property type="entry name" value="Crisp domain"/>
    <property type="match status" value="1"/>
</dbReference>
<sequence length="251" mass="28861">MKACIAIISGKSERPKIYGPRLSPRMLHLSYRRVQRQILYLHNAFRSQVKPPASDMLAMKWDTEASKAAQRLAQQCRQLDHERHWDKKLGFCGQNIFISTQQVPWLFAVRTWYLEKNKYKYGMRNNSLKETGHYLQMVWATSHKLGCGFATCPGSVRGAKYFSYVCNYCPTGNYLGKLGRPYKKGIPCSSCAQHCRKGKLCTNNCDGVDLWFNCREIHRTWPQWLCESDGAKGLERKQNCAATCNCKGKIT</sequence>
<dbReference type="AlphaFoldDB" id="T1H9G2"/>
<dbReference type="STRING" id="13249.T1H9G2"/>
<evidence type="ECO:0000313" key="2">
    <source>
        <dbReference type="Proteomes" id="UP000015103"/>
    </source>
</evidence>
<dbReference type="Pfam" id="PF08562">
    <property type="entry name" value="Crisp"/>
    <property type="match status" value="1"/>
</dbReference>
<dbReference type="Proteomes" id="UP000015103">
    <property type="component" value="Unassembled WGS sequence"/>
</dbReference>
<dbReference type="InterPro" id="IPR001283">
    <property type="entry name" value="CRISP-related"/>
</dbReference>
<dbReference type="InterPro" id="IPR042076">
    <property type="entry name" value="Crisp-like_dom"/>
</dbReference>
<dbReference type="GO" id="GO:0005576">
    <property type="term" value="C:extracellular region"/>
    <property type="evidence" value="ECO:0007669"/>
    <property type="project" value="UniProtKB-SubCell"/>
</dbReference>
<dbReference type="InParanoid" id="T1H9G2"/>
<organism evidence="1 2">
    <name type="scientific">Rhodnius prolixus</name>
    <name type="common">Triatomid bug</name>
    <dbReference type="NCBI Taxonomy" id="13249"/>
    <lineage>
        <taxon>Eukaryota</taxon>
        <taxon>Metazoa</taxon>
        <taxon>Ecdysozoa</taxon>
        <taxon>Arthropoda</taxon>
        <taxon>Hexapoda</taxon>
        <taxon>Insecta</taxon>
        <taxon>Pterygota</taxon>
        <taxon>Neoptera</taxon>
        <taxon>Paraneoptera</taxon>
        <taxon>Hemiptera</taxon>
        <taxon>Heteroptera</taxon>
        <taxon>Panheteroptera</taxon>
        <taxon>Cimicomorpha</taxon>
        <taxon>Reduviidae</taxon>
        <taxon>Triatominae</taxon>
        <taxon>Rhodnius</taxon>
    </lineage>
</organism>
<dbReference type="EMBL" id="ACPB03001101">
    <property type="status" value="NOT_ANNOTATED_CDS"/>
    <property type="molecule type" value="Genomic_DNA"/>
</dbReference>
<dbReference type="InterPro" id="IPR014044">
    <property type="entry name" value="CAP_dom"/>
</dbReference>
<dbReference type="InterPro" id="IPR035940">
    <property type="entry name" value="CAP_sf"/>
</dbReference>
<dbReference type="EnsemblMetazoa" id="RPRC000665-RA">
    <property type="protein sequence ID" value="RPRC000665-PA"/>
    <property type="gene ID" value="RPRC000665"/>
</dbReference>